<gene>
    <name evidence="2" type="ordered locus">MROS_0124</name>
</gene>
<dbReference type="InterPro" id="IPR049500">
    <property type="entry name" value="Peptidase_M50B-like"/>
</dbReference>
<dbReference type="Pfam" id="PF13398">
    <property type="entry name" value="Peptidase_M50B"/>
    <property type="match status" value="1"/>
</dbReference>
<name>I6ZWC6_MELRP</name>
<evidence type="ECO:0000313" key="2">
    <source>
        <dbReference type="EMBL" id="AFN73368.1"/>
    </source>
</evidence>
<reference evidence="2 3" key="1">
    <citation type="journal article" date="2013" name="PLoS ONE">
        <title>Genomic analysis of Melioribacter roseus, facultatively anaerobic organotrophic bacterium representing a novel deep lineage within Bacteriodetes/Chlorobi group.</title>
        <authorList>
            <person name="Kadnikov V.V."/>
            <person name="Mardanov A.V."/>
            <person name="Podosokorskaya O.A."/>
            <person name="Gavrilov S.N."/>
            <person name="Kublanov I.V."/>
            <person name="Beletsky A.V."/>
            <person name="Bonch-Osmolovskaya E.A."/>
            <person name="Ravin N.V."/>
        </authorList>
    </citation>
    <scope>NUCLEOTIDE SEQUENCE [LARGE SCALE GENOMIC DNA]</scope>
    <source>
        <strain evidence="3">JCM 17771 / P3M-2</strain>
    </source>
</reference>
<dbReference type="AlphaFoldDB" id="I6ZWC6"/>
<dbReference type="EMBL" id="CP003557">
    <property type="protein sequence ID" value="AFN73368.1"/>
    <property type="molecule type" value="Genomic_DNA"/>
</dbReference>
<dbReference type="eggNOG" id="ENOG5032RSM">
    <property type="taxonomic scope" value="Bacteria"/>
</dbReference>
<proteinExistence type="predicted"/>
<dbReference type="HOGENOM" id="CLU_2288165_0_0_10"/>
<dbReference type="STRING" id="1191523.MROS_0124"/>
<dbReference type="RefSeq" id="WP_014854805.1">
    <property type="nucleotide sequence ID" value="NC_018178.1"/>
</dbReference>
<dbReference type="OrthoDB" id="7425566at2"/>
<keyword evidence="1" id="KW-0472">Membrane</keyword>
<dbReference type="KEGG" id="mro:MROS_0124"/>
<keyword evidence="1" id="KW-1133">Transmembrane helix</keyword>
<accession>I6ZWC6</accession>
<evidence type="ECO:0000256" key="1">
    <source>
        <dbReference type="SAM" id="Phobius"/>
    </source>
</evidence>
<evidence type="ECO:0000313" key="3">
    <source>
        <dbReference type="Proteomes" id="UP000009011"/>
    </source>
</evidence>
<sequence length="101" mass="10919">MKNFNKITELILITASLLTIVILWDTKIIYPVKLMFILFHEASHALATFLTGGKIVGIELNNNLSGGCVAEGGSNLLIALSGYPGSFLIAALLFFSAYNKN</sequence>
<evidence type="ECO:0008006" key="4">
    <source>
        <dbReference type="Google" id="ProtNLM"/>
    </source>
</evidence>
<dbReference type="Proteomes" id="UP000009011">
    <property type="component" value="Chromosome"/>
</dbReference>
<dbReference type="PANTHER" id="PTHR33979:SF2">
    <property type="entry name" value="PEPTIDASE M50B-LIKE-DOMAIN-CONTAINING PROTEIN"/>
    <property type="match status" value="1"/>
</dbReference>
<dbReference type="PANTHER" id="PTHR33979">
    <property type="entry name" value="OS02G0221600 PROTEIN"/>
    <property type="match status" value="1"/>
</dbReference>
<keyword evidence="1" id="KW-0812">Transmembrane</keyword>
<keyword evidence="3" id="KW-1185">Reference proteome</keyword>
<protein>
    <recommendedName>
        <fullName evidence="4">Peptidase M50</fullName>
    </recommendedName>
</protein>
<organism evidence="2 3">
    <name type="scientific">Melioribacter roseus (strain DSM 23840 / JCM 17771 / VKM B-2668 / P3M-2)</name>
    <dbReference type="NCBI Taxonomy" id="1191523"/>
    <lineage>
        <taxon>Bacteria</taxon>
        <taxon>Pseudomonadati</taxon>
        <taxon>Ignavibacteriota</taxon>
        <taxon>Ignavibacteria</taxon>
        <taxon>Ignavibacteriales</taxon>
        <taxon>Melioribacteraceae</taxon>
        <taxon>Melioribacter</taxon>
    </lineage>
</organism>
<feature type="transmembrane region" description="Helical" evidence="1">
    <location>
        <begin position="6"/>
        <end position="24"/>
    </location>
</feature>
<feature type="transmembrane region" description="Helical" evidence="1">
    <location>
        <begin position="76"/>
        <end position="98"/>
    </location>
</feature>